<reference evidence="1" key="2">
    <citation type="submission" date="2020-02" db="EMBL/GenBank/DDBJ databases">
        <authorList>
            <consortium name="NCBI Pathogen Detection Project"/>
        </authorList>
    </citation>
    <scope>NUCLEOTIDE SEQUENCE</scope>
    <source>
        <strain evidence="1">MA.NL_R66</strain>
    </source>
</reference>
<sequence>MAKITIEVDDADFEMLENYAEFEAQFDKTAQAVLQRLVDTYINAHYRAHSNEHQWFSNMHLMKLDKAYKREDFRTS</sequence>
<comment type="caution">
    <text evidence="1">The sequence shown here is derived from an EMBL/GenBank/DDBJ whole genome shotgun (WGS) entry which is preliminary data.</text>
</comment>
<proteinExistence type="predicted"/>
<evidence type="ECO:0000313" key="1">
    <source>
        <dbReference type="EMBL" id="HAG1192598.1"/>
    </source>
</evidence>
<dbReference type="EMBL" id="DAAXIT010000039">
    <property type="protein sequence ID" value="HAG1192598.1"/>
    <property type="molecule type" value="Genomic_DNA"/>
</dbReference>
<dbReference type="AlphaFoldDB" id="A0A758GCM1"/>
<protein>
    <submittedName>
        <fullName evidence="1">Uncharacterized protein</fullName>
    </submittedName>
</protein>
<gene>
    <name evidence="1" type="ORF">G8W20_004828</name>
</gene>
<name>A0A758GCM1_SALER</name>
<reference evidence="1" key="1">
    <citation type="journal article" date="2018" name="Genome Biol.">
        <title>SKESA: strategic k-mer extension for scrupulous assemblies.</title>
        <authorList>
            <person name="Souvorov A."/>
            <person name="Agarwala R."/>
            <person name="Lipman D.J."/>
        </authorList>
    </citation>
    <scope>NUCLEOTIDE SEQUENCE</scope>
    <source>
        <strain evidence="1">MA.NL_R66</strain>
    </source>
</reference>
<accession>A0A758GCM1</accession>
<organism evidence="1">
    <name type="scientific">Salmonella enterica</name>
    <name type="common">Salmonella choleraesuis</name>
    <dbReference type="NCBI Taxonomy" id="28901"/>
    <lineage>
        <taxon>Bacteria</taxon>
        <taxon>Pseudomonadati</taxon>
        <taxon>Pseudomonadota</taxon>
        <taxon>Gammaproteobacteria</taxon>
        <taxon>Enterobacterales</taxon>
        <taxon>Enterobacteriaceae</taxon>
        <taxon>Salmonella</taxon>
    </lineage>
</organism>